<comment type="similarity">
    <text evidence="2">Belongs to the HSF family.</text>
</comment>
<keyword evidence="12" id="KW-1185">Reference proteome</keyword>
<evidence type="ECO:0000256" key="8">
    <source>
        <dbReference type="ARBA" id="ARBA00023242"/>
    </source>
</evidence>
<dbReference type="Gene3D" id="1.10.10.10">
    <property type="entry name" value="Winged helix-like DNA-binding domain superfamily/Winged helix DNA-binding domain"/>
    <property type="match status" value="1"/>
</dbReference>
<dbReference type="GO" id="GO:0043565">
    <property type="term" value="F:sequence-specific DNA binding"/>
    <property type="evidence" value="ECO:0007669"/>
    <property type="project" value="InterPro"/>
</dbReference>
<dbReference type="SUPFAM" id="SSF46785">
    <property type="entry name" value="Winged helix' DNA-binding domain"/>
    <property type="match status" value="1"/>
</dbReference>
<evidence type="ECO:0000256" key="7">
    <source>
        <dbReference type="ARBA" id="ARBA00023163"/>
    </source>
</evidence>
<name>I3M989_ICTTR</name>
<protein>
    <submittedName>
        <fullName evidence="11">Heat shock transcription factor 1</fullName>
    </submittedName>
</protein>
<evidence type="ECO:0000313" key="11">
    <source>
        <dbReference type="Ensembl" id="ENSSTOP00000006417.3"/>
    </source>
</evidence>
<dbReference type="InterPro" id="IPR036390">
    <property type="entry name" value="WH_DNA-bd_sf"/>
</dbReference>
<feature type="region of interest" description="Disordered" evidence="9">
    <location>
        <begin position="439"/>
        <end position="460"/>
    </location>
</feature>
<keyword evidence="3" id="KW-0805">Transcription regulation</keyword>
<dbReference type="PANTHER" id="PTHR10015:SF274">
    <property type="entry name" value="HEAT SHOCK FACTOR PROTEIN 1"/>
    <property type="match status" value="1"/>
</dbReference>
<keyword evidence="7" id="KW-0804">Transcription</keyword>
<dbReference type="GO" id="GO:0005634">
    <property type="term" value="C:nucleus"/>
    <property type="evidence" value="ECO:0007669"/>
    <property type="project" value="UniProtKB-SubCell"/>
</dbReference>
<dbReference type="Proteomes" id="UP000005215">
    <property type="component" value="Unassembled WGS sequence"/>
</dbReference>
<dbReference type="GO" id="GO:0003700">
    <property type="term" value="F:DNA-binding transcription factor activity"/>
    <property type="evidence" value="ECO:0007669"/>
    <property type="project" value="InterPro"/>
</dbReference>
<dbReference type="eggNOG" id="KOG0627">
    <property type="taxonomic scope" value="Eukaryota"/>
</dbReference>
<reference evidence="12" key="1">
    <citation type="submission" date="2011-11" db="EMBL/GenBank/DDBJ databases">
        <title>The Draft Genome of Spermophilus tridecemlineatus.</title>
        <authorList>
            <consortium name="The Broad Institute Genome Assembly &amp; Analysis Group"/>
            <consortium name="Computational R&amp;D Group"/>
            <consortium name="and Sequencing Platform"/>
            <person name="Di Palma F."/>
            <person name="Alfoldi J."/>
            <person name="Johnson J."/>
            <person name="Berlin A."/>
            <person name="Gnerre S."/>
            <person name="Jaffe D."/>
            <person name="MacCallum I."/>
            <person name="Young S."/>
            <person name="Walker B.J."/>
            <person name="Lindblad-Toh K."/>
        </authorList>
    </citation>
    <scope>NUCLEOTIDE SEQUENCE [LARGE SCALE GENOMIC DNA]</scope>
</reference>
<evidence type="ECO:0000256" key="9">
    <source>
        <dbReference type="SAM" id="MobiDB-lite"/>
    </source>
</evidence>
<organism evidence="11 12">
    <name type="scientific">Ictidomys tridecemlineatus</name>
    <name type="common">Thirteen-lined ground squirrel</name>
    <name type="synonym">Spermophilus tridecemlineatus</name>
    <dbReference type="NCBI Taxonomy" id="43179"/>
    <lineage>
        <taxon>Eukaryota</taxon>
        <taxon>Metazoa</taxon>
        <taxon>Chordata</taxon>
        <taxon>Craniata</taxon>
        <taxon>Vertebrata</taxon>
        <taxon>Euteleostomi</taxon>
        <taxon>Mammalia</taxon>
        <taxon>Eutheria</taxon>
        <taxon>Euarchontoglires</taxon>
        <taxon>Glires</taxon>
        <taxon>Rodentia</taxon>
        <taxon>Sciuromorpha</taxon>
        <taxon>Sciuridae</taxon>
        <taxon>Xerinae</taxon>
        <taxon>Marmotini</taxon>
        <taxon>Ictidomys</taxon>
    </lineage>
</organism>
<dbReference type="PANTHER" id="PTHR10015">
    <property type="entry name" value="HEAT SHOCK TRANSCRIPTION FACTOR"/>
    <property type="match status" value="1"/>
</dbReference>
<dbReference type="InterPro" id="IPR010542">
    <property type="entry name" value="Vert_HSTF_C"/>
</dbReference>
<evidence type="ECO:0000259" key="10">
    <source>
        <dbReference type="SMART" id="SM00415"/>
    </source>
</evidence>
<dbReference type="EMBL" id="AGTP01001178">
    <property type="status" value="NOT_ANNOTATED_CDS"/>
    <property type="molecule type" value="Genomic_DNA"/>
</dbReference>
<dbReference type="AlphaFoldDB" id="I3M989"/>
<feature type="domain" description="HSF-type DNA-binding" evidence="10">
    <location>
        <begin position="30"/>
        <end position="102"/>
    </location>
</feature>
<feature type="region of interest" description="Disordered" evidence="9">
    <location>
        <begin position="346"/>
        <end position="374"/>
    </location>
</feature>
<keyword evidence="8" id="KW-0539">Nucleus</keyword>
<accession>I3M989</accession>
<proteinExistence type="inferred from homology"/>
<evidence type="ECO:0000256" key="4">
    <source>
        <dbReference type="ARBA" id="ARBA00023016"/>
    </source>
</evidence>
<evidence type="ECO:0000256" key="1">
    <source>
        <dbReference type="ARBA" id="ARBA00004123"/>
    </source>
</evidence>
<reference evidence="11" key="3">
    <citation type="submission" date="2025-09" db="UniProtKB">
        <authorList>
            <consortium name="Ensembl"/>
        </authorList>
    </citation>
    <scope>IDENTIFICATION</scope>
</reference>
<evidence type="ECO:0000256" key="6">
    <source>
        <dbReference type="ARBA" id="ARBA00023159"/>
    </source>
</evidence>
<feature type="region of interest" description="Disordered" evidence="9">
    <location>
        <begin position="496"/>
        <end position="526"/>
    </location>
</feature>
<evidence type="ECO:0000256" key="2">
    <source>
        <dbReference type="ARBA" id="ARBA00006403"/>
    </source>
</evidence>
<dbReference type="SMART" id="SM00415">
    <property type="entry name" value="HSF"/>
    <property type="match status" value="1"/>
</dbReference>
<gene>
    <name evidence="11" type="primary">HSF1</name>
</gene>
<sequence length="526" mass="57485">MQARAYWGRLYLPAAPYGGNVHCPLYREGVRPLSLSLLHVAWAFPHLALRKSSPTPVCADGFRKVVHIEQGGLVKPERDDTEFQHPCFLRGQEQLLENIKRKVTSVSTLKSEDIKIRQDSVTKLLTDVQLMKGKQECMDSKLLAMKHENEALWREVASLRQKHAQQQKVVNKVGQGWRWWVPPQQGCSDCILSALQLIQFLISLVQSNRILGVKRKIPLMLSDSSSAHSVPKYGRQYSLEHVHGPGPYSAPSPAYSSSSLYTPDVVTSSGPIISDITELAPTSPLASPGRSIDERPLSSSPLVRVKEEPPSPPRTPRVEEASPRHPSSVDTPLSPTALIDSILRESEPAPTSATAPTDAGGRVPSSPPRSTPEKCLSVACLDKNELSDHLDAMDSNLDNLQTMLTSHGFSVDTSALLDVSLPDFPPSLLQLFSPSIQELLSPQEPPRPLEAENNGPDSGKQLVQYTAQPLFLLDPDAVDTGSSELPVLFELGEGSYFSEGDDYTDDPTISLLTGSEPPKAKDPTVS</sequence>
<keyword evidence="4" id="KW-0346">Stress response</keyword>
<keyword evidence="5" id="KW-0238">DNA-binding</keyword>
<feature type="region of interest" description="Disordered" evidence="9">
    <location>
        <begin position="280"/>
        <end position="334"/>
    </location>
</feature>
<keyword evidence="6" id="KW-0010">Activator</keyword>
<dbReference type="GeneTree" id="ENSGT00940000158421"/>
<feature type="compositionally biased region" description="Low complexity" evidence="9">
    <location>
        <begin position="348"/>
        <end position="357"/>
    </location>
</feature>
<reference evidence="11" key="2">
    <citation type="submission" date="2025-08" db="UniProtKB">
        <authorList>
            <consortium name="Ensembl"/>
        </authorList>
    </citation>
    <scope>IDENTIFICATION</scope>
</reference>
<dbReference type="HOGENOM" id="CLU_038829_2_0_1"/>
<evidence type="ECO:0000313" key="12">
    <source>
        <dbReference type="Proteomes" id="UP000005215"/>
    </source>
</evidence>
<dbReference type="Ensembl" id="ENSSTOT00000007181.3">
    <property type="protein sequence ID" value="ENSSTOP00000006417.3"/>
    <property type="gene ID" value="ENSSTOG00000007173.3"/>
</dbReference>
<dbReference type="InterPro" id="IPR000232">
    <property type="entry name" value="HSF_DNA-bd"/>
</dbReference>
<comment type="subcellular location">
    <subcellularLocation>
        <location evidence="1">Nucleus</location>
    </subcellularLocation>
</comment>
<evidence type="ECO:0000256" key="3">
    <source>
        <dbReference type="ARBA" id="ARBA00023015"/>
    </source>
</evidence>
<evidence type="ECO:0000256" key="5">
    <source>
        <dbReference type="ARBA" id="ARBA00023125"/>
    </source>
</evidence>
<dbReference type="InterPro" id="IPR036388">
    <property type="entry name" value="WH-like_DNA-bd_sf"/>
</dbReference>
<dbReference type="Pfam" id="PF06546">
    <property type="entry name" value="Vert_HS_TF"/>
    <property type="match status" value="1"/>
</dbReference>